<dbReference type="Proteomes" id="UP001221757">
    <property type="component" value="Unassembled WGS sequence"/>
</dbReference>
<evidence type="ECO:0000313" key="2">
    <source>
        <dbReference type="EMBL" id="KAJ7655321.1"/>
    </source>
</evidence>
<name>A0AAD7G4E2_MYCRO</name>
<proteinExistence type="predicted"/>
<dbReference type="EMBL" id="JARKIE010000313">
    <property type="protein sequence ID" value="KAJ7655321.1"/>
    <property type="molecule type" value="Genomic_DNA"/>
</dbReference>
<gene>
    <name evidence="2" type="ORF">B0H17DRAFT_1146517</name>
</gene>
<accession>A0AAD7G4E2</accession>
<reference evidence="2" key="1">
    <citation type="submission" date="2023-03" db="EMBL/GenBank/DDBJ databases">
        <title>Massive genome expansion in bonnet fungi (Mycena s.s.) driven by repeated elements and novel gene families across ecological guilds.</title>
        <authorList>
            <consortium name="Lawrence Berkeley National Laboratory"/>
            <person name="Harder C.B."/>
            <person name="Miyauchi S."/>
            <person name="Viragh M."/>
            <person name="Kuo A."/>
            <person name="Thoen E."/>
            <person name="Andreopoulos B."/>
            <person name="Lu D."/>
            <person name="Skrede I."/>
            <person name="Drula E."/>
            <person name="Henrissat B."/>
            <person name="Morin E."/>
            <person name="Kohler A."/>
            <person name="Barry K."/>
            <person name="LaButti K."/>
            <person name="Morin E."/>
            <person name="Salamov A."/>
            <person name="Lipzen A."/>
            <person name="Mereny Z."/>
            <person name="Hegedus B."/>
            <person name="Baldrian P."/>
            <person name="Stursova M."/>
            <person name="Weitz H."/>
            <person name="Taylor A."/>
            <person name="Grigoriev I.V."/>
            <person name="Nagy L.G."/>
            <person name="Martin F."/>
            <person name="Kauserud H."/>
        </authorList>
    </citation>
    <scope>NUCLEOTIDE SEQUENCE</scope>
    <source>
        <strain evidence="2">CBHHK067</strain>
    </source>
</reference>
<comment type="caution">
    <text evidence="2">The sequence shown here is derived from an EMBL/GenBank/DDBJ whole genome shotgun (WGS) entry which is preliminary data.</text>
</comment>
<feature type="compositionally biased region" description="Basic and acidic residues" evidence="1">
    <location>
        <begin position="298"/>
        <end position="324"/>
    </location>
</feature>
<keyword evidence="3" id="KW-1185">Reference proteome</keyword>
<dbReference type="AlphaFoldDB" id="A0AAD7G4E2"/>
<organism evidence="2 3">
    <name type="scientific">Mycena rosella</name>
    <name type="common">Pink bonnet</name>
    <name type="synonym">Agaricus rosellus</name>
    <dbReference type="NCBI Taxonomy" id="1033263"/>
    <lineage>
        <taxon>Eukaryota</taxon>
        <taxon>Fungi</taxon>
        <taxon>Dikarya</taxon>
        <taxon>Basidiomycota</taxon>
        <taxon>Agaricomycotina</taxon>
        <taxon>Agaricomycetes</taxon>
        <taxon>Agaricomycetidae</taxon>
        <taxon>Agaricales</taxon>
        <taxon>Marasmiineae</taxon>
        <taxon>Mycenaceae</taxon>
        <taxon>Mycena</taxon>
    </lineage>
</organism>
<feature type="region of interest" description="Disordered" evidence="1">
    <location>
        <begin position="231"/>
        <end position="280"/>
    </location>
</feature>
<protein>
    <submittedName>
        <fullName evidence="2">Uncharacterized protein</fullName>
    </submittedName>
</protein>
<evidence type="ECO:0000313" key="3">
    <source>
        <dbReference type="Proteomes" id="UP001221757"/>
    </source>
</evidence>
<feature type="compositionally biased region" description="Basic and acidic residues" evidence="1">
    <location>
        <begin position="265"/>
        <end position="278"/>
    </location>
</feature>
<sequence length="446" mass="50063">MYQEFTMSSDAGQTNANQELIHMAKSRLTLRKMTKENADNCAHSSGGIELLTLLGTINFRTHPLNPNEHFKSAARKYTQTMRHRRSRALPAECQVSNQARGVRAKIFWLTGVEEAPEEESKCPKVSVVPHEEYVSTLLNSTWATGAEESGSARGRRGTALACPRVQSNHPLSLARYFNLAPNATEEIQNSGQASKKRSSLFVYVLRWSRTTGSVMRVSTALWTGTIQKLREISSTPRGSPGRRGSKKSNQKSAPYATKRPGHTVRAREKENQAGRTGEEGMWEWEWDWESEASVHSTPCERPRKAVVESEDGRRSPREKLDDSVSKLQVGLSDCSASGGSRTRPPAVRCFEMVLQEQSDFQASPSKSKFLLTMGMLEEAGPSFYGGAGVLFHKLQKKDLHASGGNRQRRIWVSYSRWKLGWLRRNEERREGMFGFNCPFTFEKAGN</sequence>
<evidence type="ECO:0000256" key="1">
    <source>
        <dbReference type="SAM" id="MobiDB-lite"/>
    </source>
</evidence>
<feature type="region of interest" description="Disordered" evidence="1">
    <location>
        <begin position="293"/>
        <end position="326"/>
    </location>
</feature>